<reference evidence="4 5" key="1">
    <citation type="journal article" date="2015" name="Nature">
        <title>rRNA introns, odd ribosomes, and small enigmatic genomes across a large radiation of phyla.</title>
        <authorList>
            <person name="Brown C.T."/>
            <person name="Hug L.A."/>
            <person name="Thomas B.C."/>
            <person name="Sharon I."/>
            <person name="Castelle C.J."/>
            <person name="Singh A."/>
            <person name="Wilkins M.J."/>
            <person name="Williams K.H."/>
            <person name="Banfield J.F."/>
        </authorList>
    </citation>
    <scope>NUCLEOTIDE SEQUENCE [LARGE SCALE GENOMIC DNA]</scope>
</reference>
<proteinExistence type="predicted"/>
<dbReference type="Gene3D" id="3.90.550.10">
    <property type="entry name" value="Spore Coat Polysaccharide Biosynthesis Protein SpsA, Chain A"/>
    <property type="match status" value="1"/>
</dbReference>
<dbReference type="Pfam" id="PF00535">
    <property type="entry name" value="Glycos_transf_2"/>
    <property type="match status" value="1"/>
</dbReference>
<feature type="domain" description="Glycosyltransferase 2-like" evidence="3">
    <location>
        <begin position="141"/>
        <end position="270"/>
    </location>
</feature>
<evidence type="ECO:0000313" key="4">
    <source>
        <dbReference type="EMBL" id="KKQ75952.1"/>
    </source>
</evidence>
<keyword evidence="1" id="KW-1133">Transmembrane helix</keyword>
<dbReference type="EMBL" id="LBUZ01000001">
    <property type="protein sequence ID" value="KKQ75952.1"/>
    <property type="molecule type" value="Genomic_DNA"/>
</dbReference>
<feature type="domain" description="Glycosyltransferase 2-like" evidence="2">
    <location>
        <begin position="4"/>
        <end position="129"/>
    </location>
</feature>
<dbReference type="SUPFAM" id="SSF53448">
    <property type="entry name" value="Nucleotide-diphospho-sugar transferases"/>
    <property type="match status" value="1"/>
</dbReference>
<protein>
    <recommendedName>
        <fullName evidence="2 3">Glycosyltransferase 2-like domain-containing protein</fullName>
    </recommendedName>
</protein>
<sequence length="315" mass="35852">MKVSVVVTCFNEEATIVRLLDSLLKQTRKPQEIVIVDGGSTDQTVPIIKQFIQKHSLIRLVEEKGTIAHGRNVSIQNAKYPVIAQTDAGCTANRHWLARITQPLEDKQIGLVAGFYYMTGRKPLQKAIAPFFGVPRERFDPRCFLPSGRSVAFRKHVWQEVGGYSEKLERAGEDTLFNYQVLRKGIPLVRVQNALVYWEVPKSYWECVKKFYFYAKGDAQAGIWWHPAQKLSTHNIKISLIFARYFIAFILFLLSFAIPILGLLLVVGFIFYVAWASRKFRDVVNDPVAQMWVPILQITADLSVMAGFASGILRK</sequence>
<dbReference type="AlphaFoldDB" id="A0A0G0KAS2"/>
<evidence type="ECO:0000259" key="2">
    <source>
        <dbReference type="Pfam" id="PF00535"/>
    </source>
</evidence>
<feature type="transmembrane region" description="Helical" evidence="1">
    <location>
        <begin position="245"/>
        <end position="275"/>
    </location>
</feature>
<organism evidence="4 5">
    <name type="scientific">Candidatus Woesebacteria bacterium GW2011_GWB1_38_5b</name>
    <dbReference type="NCBI Taxonomy" id="1618569"/>
    <lineage>
        <taxon>Bacteria</taxon>
        <taxon>Candidatus Woeseibacteriota</taxon>
    </lineage>
</organism>
<accession>A0A0G0KAS2</accession>
<keyword evidence="1" id="KW-0812">Transmembrane</keyword>
<dbReference type="Proteomes" id="UP000034181">
    <property type="component" value="Unassembled WGS sequence"/>
</dbReference>
<dbReference type="InterPro" id="IPR050834">
    <property type="entry name" value="Glycosyltransf_2"/>
</dbReference>
<evidence type="ECO:0000259" key="3">
    <source>
        <dbReference type="Pfam" id="PF13632"/>
    </source>
</evidence>
<evidence type="ECO:0000256" key="1">
    <source>
        <dbReference type="SAM" id="Phobius"/>
    </source>
</evidence>
<dbReference type="InterPro" id="IPR029044">
    <property type="entry name" value="Nucleotide-diphossugar_trans"/>
</dbReference>
<dbReference type="InterPro" id="IPR001173">
    <property type="entry name" value="Glyco_trans_2-like"/>
</dbReference>
<evidence type="ECO:0000313" key="5">
    <source>
        <dbReference type="Proteomes" id="UP000034181"/>
    </source>
</evidence>
<dbReference type="Pfam" id="PF13632">
    <property type="entry name" value="Glyco_trans_2_3"/>
    <property type="match status" value="1"/>
</dbReference>
<feature type="transmembrane region" description="Helical" evidence="1">
    <location>
        <begin position="295"/>
        <end position="313"/>
    </location>
</feature>
<name>A0A0G0KAS2_9BACT</name>
<gene>
    <name evidence="4" type="ORF">US96_C0001G0028</name>
</gene>
<dbReference type="PANTHER" id="PTHR43685:SF3">
    <property type="entry name" value="SLR2126 PROTEIN"/>
    <property type="match status" value="1"/>
</dbReference>
<dbReference type="PANTHER" id="PTHR43685">
    <property type="entry name" value="GLYCOSYLTRANSFERASE"/>
    <property type="match status" value="1"/>
</dbReference>
<keyword evidence="1" id="KW-0472">Membrane</keyword>
<comment type="caution">
    <text evidence="4">The sequence shown here is derived from an EMBL/GenBank/DDBJ whole genome shotgun (WGS) entry which is preliminary data.</text>
</comment>